<organism evidence="2 3">
    <name type="scientific">Handelsmanbacteria sp. (strain RIFCSPLOWO2_12_FULL_64_10)</name>
    <dbReference type="NCBI Taxonomy" id="1817868"/>
    <lineage>
        <taxon>Bacteria</taxon>
        <taxon>Candidatus Handelsmaniibacteriota</taxon>
    </lineage>
</organism>
<keyword evidence="1" id="KW-1133">Transmembrane helix</keyword>
<gene>
    <name evidence="2" type="ORF">A3F84_10795</name>
</gene>
<proteinExistence type="predicted"/>
<dbReference type="PROSITE" id="PS51257">
    <property type="entry name" value="PROKAR_LIPOPROTEIN"/>
    <property type="match status" value="1"/>
</dbReference>
<feature type="transmembrane region" description="Helical" evidence="1">
    <location>
        <begin position="12"/>
        <end position="30"/>
    </location>
</feature>
<evidence type="ECO:0000256" key="1">
    <source>
        <dbReference type="SAM" id="Phobius"/>
    </source>
</evidence>
<sequence length="215" mass="23890">MRLFLHLRAPVALLLAVVLTASGCASLVQVRPPYERKVRIGDQVHVTVGDKVLHGRVVYVDNRGLVIRTGKVMHQEHPVKAYTYTTQVVWGDVQRLRVNGILDRRGKLIGEEEIRVNRRTGYRRSLMFNVGLLGFAASFGLGVMIQDRYFPPLGQKPISKLNDGRLAFWLTWVGGTALSGAGGYVVGALIDRRRAVERVELIRGAEEAPQAQAQP</sequence>
<dbReference type="AlphaFoldDB" id="A0A1F6D605"/>
<reference evidence="2 3" key="1">
    <citation type="journal article" date="2016" name="Nat. Commun.">
        <title>Thousands of microbial genomes shed light on interconnected biogeochemical processes in an aquifer system.</title>
        <authorList>
            <person name="Anantharaman K."/>
            <person name="Brown C.T."/>
            <person name="Hug L.A."/>
            <person name="Sharon I."/>
            <person name="Castelle C.J."/>
            <person name="Probst A.J."/>
            <person name="Thomas B.C."/>
            <person name="Singh A."/>
            <person name="Wilkins M.J."/>
            <person name="Karaoz U."/>
            <person name="Brodie E.L."/>
            <person name="Williams K.H."/>
            <person name="Hubbard S.S."/>
            <person name="Banfield J.F."/>
        </authorList>
    </citation>
    <scope>NUCLEOTIDE SEQUENCE [LARGE SCALE GENOMIC DNA]</scope>
    <source>
        <strain evidence="3">RIFCSPLOWO2_12_FULL_64_10</strain>
    </source>
</reference>
<feature type="transmembrane region" description="Helical" evidence="1">
    <location>
        <begin position="166"/>
        <end position="190"/>
    </location>
</feature>
<feature type="transmembrane region" description="Helical" evidence="1">
    <location>
        <begin position="126"/>
        <end position="146"/>
    </location>
</feature>
<name>A0A1F6D605_HANXR</name>
<keyword evidence="1" id="KW-0812">Transmembrane</keyword>
<protein>
    <submittedName>
        <fullName evidence="2">Uncharacterized protein</fullName>
    </submittedName>
</protein>
<evidence type="ECO:0000313" key="2">
    <source>
        <dbReference type="EMBL" id="OGG56869.1"/>
    </source>
</evidence>
<keyword evidence="1" id="KW-0472">Membrane</keyword>
<dbReference type="EMBL" id="MFKF01000023">
    <property type="protein sequence ID" value="OGG56869.1"/>
    <property type="molecule type" value="Genomic_DNA"/>
</dbReference>
<comment type="caution">
    <text evidence="2">The sequence shown here is derived from an EMBL/GenBank/DDBJ whole genome shotgun (WGS) entry which is preliminary data.</text>
</comment>
<dbReference type="Proteomes" id="UP000178606">
    <property type="component" value="Unassembled WGS sequence"/>
</dbReference>
<evidence type="ECO:0000313" key="3">
    <source>
        <dbReference type="Proteomes" id="UP000178606"/>
    </source>
</evidence>
<accession>A0A1F6D605</accession>